<dbReference type="RefSeq" id="WP_353568428.1">
    <property type="nucleotide sequence ID" value="NZ_BAABRI010000024.1"/>
</dbReference>
<dbReference type="Proteomes" id="UP001476282">
    <property type="component" value="Unassembled WGS sequence"/>
</dbReference>
<evidence type="ECO:0000256" key="1">
    <source>
        <dbReference type="SAM" id="Phobius"/>
    </source>
</evidence>
<protein>
    <recommendedName>
        <fullName evidence="4">DUF2752 domain-containing protein</fullName>
    </recommendedName>
</protein>
<evidence type="ECO:0000313" key="2">
    <source>
        <dbReference type="EMBL" id="GAA5484332.1"/>
    </source>
</evidence>
<proteinExistence type="predicted"/>
<evidence type="ECO:0008006" key="4">
    <source>
        <dbReference type="Google" id="ProtNLM"/>
    </source>
</evidence>
<comment type="caution">
    <text evidence="2">The sequence shown here is derived from an EMBL/GenBank/DDBJ whole genome shotgun (WGS) entry which is preliminary data.</text>
</comment>
<reference evidence="2 3" key="1">
    <citation type="submission" date="2024-02" db="EMBL/GenBank/DDBJ databases">
        <title>Haloferula sargassicola NBRC 104335.</title>
        <authorList>
            <person name="Ichikawa N."/>
            <person name="Katano-Makiyama Y."/>
            <person name="Hidaka K."/>
        </authorList>
    </citation>
    <scope>NUCLEOTIDE SEQUENCE [LARGE SCALE GENOMIC DNA]</scope>
    <source>
        <strain evidence="2 3">NBRC 104335</strain>
    </source>
</reference>
<evidence type="ECO:0000313" key="3">
    <source>
        <dbReference type="Proteomes" id="UP001476282"/>
    </source>
</evidence>
<accession>A0ABP9USC3</accession>
<sequence length="138" mass="15277">MKPWRLAILLAGCAVAGVGAWWLATRGVAASPLMCGLNRWTGLHCPGCGMTRAAYSLLHGHPWQAFRFNPLGMVVLPLLGLMALPEIIGWVKNEPPKRWVRLNHRWAMVLVVAVIAFGILRNLPWAPFHWLAPTSLAK</sequence>
<name>A0ABP9USC3_9BACT</name>
<dbReference type="Pfam" id="PF10825">
    <property type="entry name" value="DUF2752"/>
    <property type="match status" value="1"/>
</dbReference>
<feature type="transmembrane region" description="Helical" evidence="1">
    <location>
        <begin position="71"/>
        <end position="91"/>
    </location>
</feature>
<dbReference type="EMBL" id="BAABRI010000024">
    <property type="protein sequence ID" value="GAA5484332.1"/>
    <property type="molecule type" value="Genomic_DNA"/>
</dbReference>
<organism evidence="2 3">
    <name type="scientific">Haloferula sargassicola</name>
    <dbReference type="NCBI Taxonomy" id="490096"/>
    <lineage>
        <taxon>Bacteria</taxon>
        <taxon>Pseudomonadati</taxon>
        <taxon>Verrucomicrobiota</taxon>
        <taxon>Verrucomicrobiia</taxon>
        <taxon>Verrucomicrobiales</taxon>
        <taxon>Verrucomicrobiaceae</taxon>
        <taxon>Haloferula</taxon>
    </lineage>
</organism>
<keyword evidence="1" id="KW-0812">Transmembrane</keyword>
<feature type="transmembrane region" description="Helical" evidence="1">
    <location>
        <begin position="103"/>
        <end position="120"/>
    </location>
</feature>
<keyword evidence="3" id="KW-1185">Reference proteome</keyword>
<dbReference type="InterPro" id="IPR021215">
    <property type="entry name" value="DUF2752"/>
</dbReference>
<gene>
    <name evidence="2" type="ORF">Hsar01_03576</name>
</gene>
<keyword evidence="1" id="KW-0472">Membrane</keyword>
<keyword evidence="1" id="KW-1133">Transmembrane helix</keyword>